<dbReference type="InParanoid" id="D2W5R5"/>
<dbReference type="VEuPathDB" id="AmoebaDB:NAEGRDRAFT_76758"/>
<evidence type="ECO:0000256" key="1">
    <source>
        <dbReference type="SAM" id="MobiDB-lite"/>
    </source>
</evidence>
<sequence length="455" mass="52259">MYTNENTFSDNTDEELFDFNFGFPLTHDDEQVLSTTTEYLGSFQQQKEHLQEDFSTTSVDSVFVDDQDLVDGFAALEQQEAQLMSNLHAFVSMYSTVEMDILVDQYTLASPTTRTFLSLDQNTSYESVVDQVVVGKKSSKDISKGKFEHSSFVEKRTKKAKKSEEQSIKKRAKKSSPDLWEHTKFSESAPYFEIVTDVKEMELILEVAQTKRRQNGPLNSDKNDIVHYCDLSYKIEQLDINKVNYVSLKGLLDKKTIYNGEKSSKSYTWIRLKVPVQIILPTSEEEQEKELPVNEPIQVIQLERDEPTPTTFSEFVSFSYERVGLPQDYTRVSIIKDEIGSEPALVKTEKISKSKHSKVLILLSSDSNKAINYSIKVLESPVKHTQTGIVSSTVEYELENIEMEMITLEFEFTHSLTNRWLSYFTTPEQIPFTIEIYVQSRIPEHTSTLSIESIN</sequence>
<name>D2W5R5_NAEGR</name>
<dbReference type="Proteomes" id="UP000006671">
    <property type="component" value="Unassembled WGS sequence"/>
</dbReference>
<gene>
    <name evidence="2" type="ORF">NAEGRDRAFT_76758</name>
</gene>
<reference evidence="2 3" key="1">
    <citation type="journal article" date="2010" name="Cell">
        <title>The genome of Naegleria gruberi illuminates early eukaryotic versatility.</title>
        <authorList>
            <person name="Fritz-Laylin L.K."/>
            <person name="Prochnik S.E."/>
            <person name="Ginger M.L."/>
            <person name="Dacks J.B."/>
            <person name="Carpenter M.L."/>
            <person name="Field M.C."/>
            <person name="Kuo A."/>
            <person name="Paredez A."/>
            <person name="Chapman J."/>
            <person name="Pham J."/>
            <person name="Shu S."/>
            <person name="Neupane R."/>
            <person name="Cipriano M."/>
            <person name="Mancuso J."/>
            <person name="Tu H."/>
            <person name="Salamov A."/>
            <person name="Lindquist E."/>
            <person name="Shapiro H."/>
            <person name="Lucas S."/>
            <person name="Grigoriev I.V."/>
            <person name="Cande W.Z."/>
            <person name="Fulton C."/>
            <person name="Rokhsar D.S."/>
            <person name="Dawson S.C."/>
        </authorList>
    </citation>
    <scope>NUCLEOTIDE SEQUENCE [LARGE SCALE GENOMIC DNA]</scope>
    <source>
        <strain evidence="2 3">NEG-M</strain>
    </source>
</reference>
<accession>D2W5R5</accession>
<evidence type="ECO:0000313" key="3">
    <source>
        <dbReference type="Proteomes" id="UP000006671"/>
    </source>
</evidence>
<dbReference type="AlphaFoldDB" id="D2W5R5"/>
<dbReference type="KEGG" id="ngr:NAEGRDRAFT_76758"/>
<organism evidence="3">
    <name type="scientific">Naegleria gruberi</name>
    <name type="common">Amoeba</name>
    <dbReference type="NCBI Taxonomy" id="5762"/>
    <lineage>
        <taxon>Eukaryota</taxon>
        <taxon>Discoba</taxon>
        <taxon>Heterolobosea</taxon>
        <taxon>Tetramitia</taxon>
        <taxon>Eutetramitia</taxon>
        <taxon>Vahlkampfiidae</taxon>
        <taxon>Naegleria</taxon>
    </lineage>
</organism>
<dbReference type="GeneID" id="8859711"/>
<dbReference type="EMBL" id="GG739132">
    <property type="protein sequence ID" value="EFC35585.1"/>
    <property type="molecule type" value="Genomic_DNA"/>
</dbReference>
<protein>
    <submittedName>
        <fullName evidence="2">Predicted protein</fullName>
    </submittedName>
</protein>
<feature type="region of interest" description="Disordered" evidence="1">
    <location>
        <begin position="154"/>
        <end position="175"/>
    </location>
</feature>
<evidence type="ECO:0000313" key="2">
    <source>
        <dbReference type="EMBL" id="EFC35585.1"/>
    </source>
</evidence>
<keyword evidence="3" id="KW-1185">Reference proteome</keyword>
<dbReference type="RefSeq" id="XP_002668329.1">
    <property type="nucleotide sequence ID" value="XM_002668283.1"/>
</dbReference>
<proteinExistence type="predicted"/>